<keyword evidence="1" id="KW-1133">Transmembrane helix</keyword>
<keyword evidence="1" id="KW-0472">Membrane</keyword>
<organism evidence="2">
    <name type="scientific">Reclinomonas americana ATCC 50633</name>
    <dbReference type="NCBI Taxonomy" id="1295593"/>
    <lineage>
        <taxon>Eukaryota</taxon>
        <taxon>Discoba</taxon>
        <taxon>Jakobida</taxon>
        <taxon>Histionina</taxon>
        <taxon>Histionidae</taxon>
        <taxon>Reclinomonas</taxon>
    </lineage>
</organism>
<protein>
    <submittedName>
        <fullName evidence="2">Uncharacterized protein</fullName>
    </submittedName>
</protein>
<dbReference type="EMBL" id="KC353356">
    <property type="protein sequence ID" value="AGH24305.1"/>
    <property type="molecule type" value="Genomic_DNA"/>
</dbReference>
<proteinExistence type="predicted"/>
<evidence type="ECO:0000256" key="1">
    <source>
        <dbReference type="SAM" id="Phobius"/>
    </source>
</evidence>
<dbReference type="AlphaFoldDB" id="M4QDW7"/>
<geneLocation type="mitochondrion" evidence="2"/>
<keyword evidence="2" id="KW-0496">Mitochondrion</keyword>
<reference evidence="2" key="1">
    <citation type="journal article" date="2013" name="Genome Biol. Evol.">
        <title>Strikingly bacteria-like and gene-rich mitochondrial genomes throughout jakobid protists.</title>
        <authorList>
            <person name="Burger G."/>
            <person name="Gray M.W."/>
            <person name="Forget L."/>
            <person name="Lang B.F."/>
        </authorList>
    </citation>
    <scope>NUCLEOTIDE SEQUENCE</scope>
    <source>
        <strain evidence="2">ATCC 50633</strain>
    </source>
</reference>
<gene>
    <name evidence="2" type="primary">orf746</name>
</gene>
<evidence type="ECO:0000313" key="2">
    <source>
        <dbReference type="EMBL" id="AGH24305.1"/>
    </source>
</evidence>
<feature type="transmembrane region" description="Helical" evidence="1">
    <location>
        <begin position="67"/>
        <end position="86"/>
    </location>
</feature>
<name>M4QDW7_RECAM</name>
<accession>M4QDW7</accession>
<keyword evidence="1" id="KW-0812">Transmembrane</keyword>
<sequence length="746" mass="90688">MIQYLIQIVYTIQNKLENQYFKKLTINIIKLRNEYHLLSEQEFQKLWIKTKEVVKENGIKKILLNNYLFIIYRSFLGNIGLYYIYIRKDKKKIPFFLHSLMAKYEFLAIQKISIILELYSRILNTTPSYNEIYLFITILNSITKKNNNLYIKNKLNINLMLFLYNQLLNIDYHLINENITKEDIFLKEYFSWFFQKKLKYINDGKNTVYLSTQKEIISNYIQILNKKITSEKQNNKQQIQIYQTNIYKSLEIKNQWNKSLIFKYDIYLYTNKTLTEIINKYILDTNQTIKKNLKKDYILFENINKQKKNITYKHPFEINQKPYIKTIQKQDFFFNKKYIWENDKKKEILNEIYLQNRINIQYLQTLTNSFYIINNNISYNLSKEQIIPLHTPKKIKNEIIYCSNQFLQIILLIHILKTSTSSNYIVIIETKEFFDTLTKILTIYQVKWYSLIQNNIKNISNHIEIENENNKYINVFITNSILLKENIHLLKKKKNILTITMELLPKQINICISEHIYILFWNNNISKYFINNTNTQTINYISKQIINKNIYHLENIIITKTNQKTLLNKEYLKNTQQLYITQYTHRLLTDIQNMSDQKLQIYCNYLKTIYIQNTYIPTYYNIDSTTNDTINKMITNIINNNNIHKNKKIEFLGIHIQKKKIKRNKKEDYKTKILTLQHIKSNFENYSYIEKQKNISLSFLRFLYDLKKETNNNNRKMTKNDEYFFILQMIQRYRHFISELLLIKII</sequence>